<dbReference type="Gene3D" id="2.120.10.90">
    <property type="entry name" value="DNA gyrase/topoisomerase IV, subunit A, C-terminal"/>
    <property type="match status" value="1"/>
</dbReference>
<keyword evidence="12" id="KW-1185">Reference proteome</keyword>
<evidence type="ECO:0000256" key="8">
    <source>
        <dbReference type="SAM" id="Coils"/>
    </source>
</evidence>
<dbReference type="OrthoDB" id="9806486at2"/>
<dbReference type="SUPFAM" id="SSF56719">
    <property type="entry name" value="Type II DNA topoisomerase"/>
    <property type="match status" value="1"/>
</dbReference>
<dbReference type="GO" id="GO:0006265">
    <property type="term" value="P:DNA topological change"/>
    <property type="evidence" value="ECO:0007669"/>
    <property type="project" value="UniProtKB-UniRule"/>
</dbReference>
<gene>
    <name evidence="11" type="ORF">FRUB_04012</name>
</gene>
<evidence type="ECO:0000313" key="12">
    <source>
        <dbReference type="Proteomes" id="UP000214646"/>
    </source>
</evidence>
<dbReference type="GO" id="GO:0003677">
    <property type="term" value="F:DNA binding"/>
    <property type="evidence" value="ECO:0007669"/>
    <property type="project" value="UniProtKB-UniRule"/>
</dbReference>
<dbReference type="InterPro" id="IPR013757">
    <property type="entry name" value="Topo_IIA_A_a_sf"/>
</dbReference>
<dbReference type="GO" id="GO:0005524">
    <property type="term" value="F:ATP binding"/>
    <property type="evidence" value="ECO:0007669"/>
    <property type="project" value="InterPro"/>
</dbReference>
<proteinExistence type="inferred from homology"/>
<evidence type="ECO:0000256" key="7">
    <source>
        <dbReference type="PROSITE-ProRule" id="PRU01384"/>
    </source>
</evidence>
<evidence type="ECO:0000256" key="6">
    <source>
        <dbReference type="ARBA" id="ARBA00023235"/>
    </source>
</evidence>
<dbReference type="GO" id="GO:0003918">
    <property type="term" value="F:DNA topoisomerase type II (double strand cut, ATP-hydrolyzing) activity"/>
    <property type="evidence" value="ECO:0007669"/>
    <property type="project" value="UniProtKB-EC"/>
</dbReference>
<dbReference type="Pfam" id="PF00521">
    <property type="entry name" value="DNA_topoisoIV"/>
    <property type="match status" value="1"/>
</dbReference>
<dbReference type="NCBIfam" id="NF004044">
    <property type="entry name" value="PRK05561.1"/>
    <property type="match status" value="1"/>
</dbReference>
<dbReference type="RefSeq" id="WP_088255149.1">
    <property type="nucleotide sequence ID" value="NZ_NIDE01000005.1"/>
</dbReference>
<dbReference type="InterPro" id="IPR013760">
    <property type="entry name" value="Topo_IIA-like_dom_sf"/>
</dbReference>
<evidence type="ECO:0000259" key="10">
    <source>
        <dbReference type="PROSITE" id="PS52040"/>
    </source>
</evidence>
<feature type="active site" description="O-(5'-phospho-DNA)-tyrosine intermediate" evidence="7">
    <location>
        <position position="119"/>
    </location>
</feature>
<feature type="coiled-coil region" evidence="8">
    <location>
        <begin position="435"/>
        <end position="469"/>
    </location>
</feature>
<dbReference type="InterPro" id="IPR013758">
    <property type="entry name" value="Topo_IIA_A/C_ab"/>
</dbReference>
<reference evidence="12" key="1">
    <citation type="submission" date="2017-06" db="EMBL/GenBank/DDBJ databases">
        <title>Genome analysis of Fimbriiglobus ruber SP5, the first member of the order Planctomycetales with confirmed chitinolytic capability.</title>
        <authorList>
            <person name="Ravin N.V."/>
            <person name="Rakitin A.L."/>
            <person name="Ivanova A.A."/>
            <person name="Beletsky A.V."/>
            <person name="Kulichevskaya I.S."/>
            <person name="Mardanov A.V."/>
            <person name="Dedysh S.N."/>
        </authorList>
    </citation>
    <scope>NUCLEOTIDE SEQUENCE [LARGE SCALE GENOMIC DNA]</scope>
    <source>
        <strain evidence="12">SP5</strain>
    </source>
</reference>
<evidence type="ECO:0000256" key="4">
    <source>
        <dbReference type="ARBA" id="ARBA00023029"/>
    </source>
</evidence>
<dbReference type="PROSITE" id="PS52040">
    <property type="entry name" value="TOPO_IIA"/>
    <property type="match status" value="1"/>
</dbReference>
<dbReference type="Gene3D" id="3.90.199.10">
    <property type="entry name" value="Topoisomerase II, domain 5"/>
    <property type="match status" value="1"/>
</dbReference>
<sequence length="804" mass="89221">MANDVQTVSIADEVRSRMLRYMVSVVKGRALPDIRDGLKPVQRRILYSMYDSNLTFDRKASKCAKIVGDVMGNFHPHGDGAIYEALVRMSQEWVMRVPLVHGEGNFGSVDGDPPAAYRYTEAKLTRAAEYLLDEIGQETIDYTGNYSGTRQEPVMLPAQYPNLLVNGTSGIAVGLATNIPPHNLGEVLRACVHLIDNPDATIPQLLEKVKGPDFPLGGKIVTDRATLRKIYEEGRGSIKIQAEWKLEDLGRGKQQIIVTSIPYGVDKGALEALIGGLIEDRKLPQLLDLANESNDKDGLRIALEIKPGTDPNLVMAYLYKHTELQKNFAYNVTCLVPAEDGVTMVPRDALSLREMLRYFLDFRLATVRRRFEYQLRQLLRRIHLLDGFRIIFDGLDKAIKIIRNSSGKPDAAEKLKPEFGLDDEQVNAVLDAQLYKIAQMEIQKILDELKEKKKEAARIEALLASEKKLWGVVKGELEELGKQDFVVRRKTRMASDEDVLEFNEDAYIVRDNTNVVLTRDGWVKRVGRLASVESTRVREGDEVVAVVPGSTLDTVIFFTDDGAAYTMRINEVPASSGYGEPITKFFKMADQVKVIAAMTTDARFTQADQPAEGDLPGGPYLVIATSAGNVLRLPLASYRPESTKVGRRYAKLEGDDKVVFVKLARDEDGVMLASRASHVIYFPLDQVNILSGVGKGVIGIKLDDGDACIGGNLITSGRRNDLNRLVVETEAGSSELYTPLNQESQARGGKGDKKFARKKFARVVPPPIELANWDEVEGKTERKPRDADKPAERNGDGPATLFDE</sequence>
<dbReference type="Pfam" id="PF03989">
    <property type="entry name" value="DNA_gyraseA_C"/>
    <property type="match status" value="3"/>
</dbReference>
<evidence type="ECO:0000256" key="2">
    <source>
        <dbReference type="ARBA" id="ARBA00008263"/>
    </source>
</evidence>
<dbReference type="Gene3D" id="3.30.1360.40">
    <property type="match status" value="1"/>
</dbReference>
<dbReference type="GO" id="GO:0005737">
    <property type="term" value="C:cytoplasm"/>
    <property type="evidence" value="ECO:0007669"/>
    <property type="project" value="TreeGrafter"/>
</dbReference>
<dbReference type="EC" id="5.6.2.2" evidence="3"/>
<comment type="similarity">
    <text evidence="2">Belongs to the type II topoisomerase GyrA/ParC subunit family.</text>
</comment>
<dbReference type="GO" id="GO:0009330">
    <property type="term" value="C:DNA topoisomerase type II (double strand cut, ATP-hydrolyzing) complex"/>
    <property type="evidence" value="ECO:0007669"/>
    <property type="project" value="TreeGrafter"/>
</dbReference>
<comment type="caution">
    <text evidence="11">The sequence shown here is derived from an EMBL/GenBank/DDBJ whole genome shotgun (WGS) entry which is preliminary data.</text>
</comment>
<evidence type="ECO:0000256" key="3">
    <source>
        <dbReference type="ARBA" id="ARBA00012895"/>
    </source>
</evidence>
<dbReference type="AlphaFoldDB" id="A0A225DQN7"/>
<keyword evidence="5 7" id="KW-0238">DNA-binding</keyword>
<dbReference type="Proteomes" id="UP000214646">
    <property type="component" value="Unassembled WGS sequence"/>
</dbReference>
<dbReference type="PANTHER" id="PTHR43493:SF5">
    <property type="entry name" value="DNA GYRASE SUBUNIT A, CHLOROPLASTIC_MITOCHONDRIAL"/>
    <property type="match status" value="1"/>
</dbReference>
<evidence type="ECO:0000256" key="9">
    <source>
        <dbReference type="SAM" id="MobiDB-lite"/>
    </source>
</evidence>
<feature type="domain" description="Topo IIA-type catalytic" evidence="10">
    <location>
        <begin position="31"/>
        <end position="505"/>
    </location>
</feature>
<feature type="compositionally biased region" description="Basic and acidic residues" evidence="9">
    <location>
        <begin position="776"/>
        <end position="795"/>
    </location>
</feature>
<dbReference type="InterPro" id="IPR006691">
    <property type="entry name" value="GyrA/parC_rep"/>
</dbReference>
<dbReference type="CDD" id="cd00187">
    <property type="entry name" value="TOP4c"/>
    <property type="match status" value="1"/>
</dbReference>
<protein>
    <recommendedName>
        <fullName evidence="3">DNA topoisomerase (ATP-hydrolyzing)</fullName>
        <ecNumber evidence="3">5.6.2.2</ecNumber>
    </recommendedName>
</protein>
<dbReference type="Gene3D" id="1.10.268.10">
    <property type="entry name" value="Topoisomerase, domain 3"/>
    <property type="match status" value="1"/>
</dbReference>
<evidence type="ECO:0000256" key="1">
    <source>
        <dbReference type="ARBA" id="ARBA00000185"/>
    </source>
</evidence>
<keyword evidence="6 7" id="KW-0413">Isomerase</keyword>
<dbReference type="InterPro" id="IPR035516">
    <property type="entry name" value="Gyrase/topoIV_suA_C"/>
</dbReference>
<comment type="catalytic activity">
    <reaction evidence="1 7">
        <text>ATP-dependent breakage, passage and rejoining of double-stranded DNA.</text>
        <dbReference type="EC" id="5.6.2.2"/>
    </reaction>
</comment>
<dbReference type="SMART" id="SM00434">
    <property type="entry name" value="TOP4c"/>
    <property type="match status" value="1"/>
</dbReference>
<keyword evidence="4 7" id="KW-0799">Topoisomerase</keyword>
<dbReference type="EMBL" id="NIDE01000005">
    <property type="protein sequence ID" value="OWK41934.1"/>
    <property type="molecule type" value="Genomic_DNA"/>
</dbReference>
<name>A0A225DQN7_9BACT</name>
<evidence type="ECO:0000256" key="5">
    <source>
        <dbReference type="ARBA" id="ARBA00023125"/>
    </source>
</evidence>
<feature type="region of interest" description="Disordered" evidence="9">
    <location>
        <begin position="771"/>
        <end position="804"/>
    </location>
</feature>
<dbReference type="InterPro" id="IPR002205">
    <property type="entry name" value="Topo_IIA_dom_A"/>
</dbReference>
<keyword evidence="8" id="KW-0175">Coiled coil</keyword>
<dbReference type="SUPFAM" id="SSF101904">
    <property type="entry name" value="GyrA/ParC C-terminal domain-like"/>
    <property type="match status" value="1"/>
</dbReference>
<dbReference type="InterPro" id="IPR050220">
    <property type="entry name" value="Type_II_DNA_Topoisomerases"/>
</dbReference>
<organism evidence="11 12">
    <name type="scientific">Fimbriiglobus ruber</name>
    <dbReference type="NCBI Taxonomy" id="1908690"/>
    <lineage>
        <taxon>Bacteria</taxon>
        <taxon>Pseudomonadati</taxon>
        <taxon>Planctomycetota</taxon>
        <taxon>Planctomycetia</taxon>
        <taxon>Gemmatales</taxon>
        <taxon>Gemmataceae</taxon>
        <taxon>Fimbriiglobus</taxon>
    </lineage>
</organism>
<evidence type="ECO:0000313" key="11">
    <source>
        <dbReference type="EMBL" id="OWK41934.1"/>
    </source>
</evidence>
<dbReference type="PANTHER" id="PTHR43493">
    <property type="entry name" value="DNA GYRASE/TOPOISOMERASE SUBUNIT A"/>
    <property type="match status" value="1"/>
</dbReference>
<accession>A0A225DQN7</accession>